<feature type="chain" id="PRO_5024349237" description="40-residue YVTN family beta-propeller repeat-containing protein" evidence="1">
    <location>
        <begin position="21"/>
        <end position="337"/>
    </location>
</feature>
<dbReference type="Pfam" id="PF16819">
    <property type="entry name" value="DUF5074"/>
    <property type="match status" value="1"/>
</dbReference>
<evidence type="ECO:0008006" key="4">
    <source>
        <dbReference type="Google" id="ProtNLM"/>
    </source>
</evidence>
<dbReference type="EMBL" id="VWSG01000013">
    <property type="protein sequence ID" value="KAA5531976.1"/>
    <property type="molecule type" value="Genomic_DNA"/>
</dbReference>
<evidence type="ECO:0000313" key="2">
    <source>
        <dbReference type="EMBL" id="KAA5531976.1"/>
    </source>
</evidence>
<dbReference type="InterPro" id="IPR015943">
    <property type="entry name" value="WD40/YVTN_repeat-like_dom_sf"/>
</dbReference>
<dbReference type="Proteomes" id="UP000325141">
    <property type="component" value="Unassembled WGS sequence"/>
</dbReference>
<dbReference type="InterPro" id="IPR011048">
    <property type="entry name" value="Haem_d1_sf"/>
</dbReference>
<comment type="caution">
    <text evidence="2">The sequence shown here is derived from an EMBL/GenBank/DDBJ whole genome shotgun (WGS) entry which is preliminary data.</text>
</comment>
<dbReference type="SUPFAM" id="SSF51004">
    <property type="entry name" value="C-terminal (heme d1) domain of cytochrome cd1-nitrite reductase"/>
    <property type="match status" value="1"/>
</dbReference>
<dbReference type="InterPro" id="IPR051200">
    <property type="entry name" value="Host-pathogen_enzymatic-act"/>
</dbReference>
<evidence type="ECO:0000313" key="3">
    <source>
        <dbReference type="Proteomes" id="UP000325141"/>
    </source>
</evidence>
<keyword evidence="1" id="KW-0732">Signal</keyword>
<feature type="signal peptide" evidence="1">
    <location>
        <begin position="1"/>
        <end position="20"/>
    </location>
</feature>
<dbReference type="PANTHER" id="PTHR47197:SF3">
    <property type="entry name" value="DIHYDRO-HEME D1 DEHYDROGENASE"/>
    <property type="match status" value="1"/>
</dbReference>
<gene>
    <name evidence="2" type="ORF">F0460_14000</name>
</gene>
<proteinExistence type="predicted"/>
<evidence type="ECO:0000256" key="1">
    <source>
        <dbReference type="SAM" id="SignalP"/>
    </source>
</evidence>
<sequence>MKKILAPMFAVALLYSCSNSDDNSIPVNPDEKYLDGFFASNEGNFTKANASTSHINGGITTITNDIFRTSNGRALGDVSQHMVVTDKYVFVVMNNSNTIEVVNKKTFKSVHTISQNLNSPRYAVIKNNKLYVTSLNDKSVNVYNAETFAFVKEIELNNTAEQIVAAGEYIYAANGFYSGGTAVEVINPTSDTNTTDIAFESAINGITTNGQFVYVLGSTDASSSISIVSNTTISSTKELTQANSRNIVNDGSNIYYTAGTGIYKMNNSFASASTKLFDVASGDQYSVLYGFNVINGTIFTSDANGFTDNSKIVIYKEDGSIVKEFTGGIGTNGFYKF</sequence>
<reference evidence="2 3" key="1">
    <citation type="submission" date="2019-09" db="EMBL/GenBank/DDBJ databases">
        <title>Genome sequence and assembly of Flavobacterium sp.</title>
        <authorList>
            <person name="Chhetri G."/>
        </authorList>
    </citation>
    <scope>NUCLEOTIDE SEQUENCE [LARGE SCALE GENOMIC DNA]</scope>
    <source>
        <strain evidence="2 3">SNL9</strain>
    </source>
</reference>
<dbReference type="PANTHER" id="PTHR47197">
    <property type="entry name" value="PROTEIN NIRF"/>
    <property type="match status" value="1"/>
</dbReference>
<dbReference type="AlphaFoldDB" id="A0A5M6CA36"/>
<protein>
    <recommendedName>
        <fullName evidence="4">40-residue YVTN family beta-propeller repeat-containing protein</fullName>
    </recommendedName>
</protein>
<dbReference type="PROSITE" id="PS51257">
    <property type="entry name" value="PROKAR_LIPOPROTEIN"/>
    <property type="match status" value="1"/>
</dbReference>
<dbReference type="InterPro" id="IPR031815">
    <property type="entry name" value="DUF5074"/>
</dbReference>
<dbReference type="Gene3D" id="2.130.10.10">
    <property type="entry name" value="YVTN repeat-like/Quinoprotein amine dehydrogenase"/>
    <property type="match status" value="1"/>
</dbReference>
<name>A0A5M6CA36_9FLAO</name>
<accession>A0A5M6CA36</accession>
<keyword evidence="3" id="KW-1185">Reference proteome</keyword>
<dbReference type="RefSeq" id="WP_150014308.1">
    <property type="nucleotide sequence ID" value="NZ_VWSG01000013.1"/>
</dbReference>
<organism evidence="2 3">
    <name type="scientific">Paenimyroides baculatum</name>
    <dbReference type="NCBI Taxonomy" id="2608000"/>
    <lineage>
        <taxon>Bacteria</taxon>
        <taxon>Pseudomonadati</taxon>
        <taxon>Bacteroidota</taxon>
        <taxon>Flavobacteriia</taxon>
        <taxon>Flavobacteriales</taxon>
        <taxon>Flavobacteriaceae</taxon>
        <taxon>Paenimyroides</taxon>
    </lineage>
</organism>